<evidence type="ECO:0000256" key="1">
    <source>
        <dbReference type="SAM" id="MobiDB-lite"/>
    </source>
</evidence>
<protein>
    <submittedName>
        <fullName evidence="2">Uncharacterized protein</fullName>
    </submittedName>
</protein>
<dbReference type="OrthoDB" id="5598794at2759"/>
<gene>
    <name evidence="2" type="ORF">CONCODRAFT_67827</name>
</gene>
<dbReference type="Proteomes" id="UP000070444">
    <property type="component" value="Unassembled WGS sequence"/>
</dbReference>
<dbReference type="AlphaFoldDB" id="A0A137PGC5"/>
<accession>A0A137PGC5</accession>
<sequence>MTAIPDSSSLKKLKLAELHDDLGDLDPKLESEAKKSDAVAADSKSKDPTPSDSKAASTGETSEQADTNQTSEPKKAIRTLGTVQVSLSETKTDVADPDKLKEQLAIEEEKRKLRAQRFGAAEPVKRKSPTKSNSENPKKISKPDQPSTTLKVNEDPELLKKRQEKFGVKSAPITAPKESKIISLSLSNTSKDSTQ</sequence>
<name>A0A137PGC5_CONC2</name>
<evidence type="ECO:0000313" key="2">
    <source>
        <dbReference type="EMBL" id="KXN74057.1"/>
    </source>
</evidence>
<organism evidence="2 3">
    <name type="scientific">Conidiobolus coronatus (strain ATCC 28846 / CBS 209.66 / NRRL 28638)</name>
    <name type="common">Delacroixia coronata</name>
    <dbReference type="NCBI Taxonomy" id="796925"/>
    <lineage>
        <taxon>Eukaryota</taxon>
        <taxon>Fungi</taxon>
        <taxon>Fungi incertae sedis</taxon>
        <taxon>Zoopagomycota</taxon>
        <taxon>Entomophthoromycotina</taxon>
        <taxon>Entomophthoromycetes</taxon>
        <taxon>Entomophthorales</taxon>
        <taxon>Ancylistaceae</taxon>
        <taxon>Conidiobolus</taxon>
    </lineage>
</organism>
<feature type="compositionally biased region" description="Polar residues" evidence="1">
    <location>
        <begin position="55"/>
        <end position="71"/>
    </location>
</feature>
<feature type="compositionally biased region" description="Basic and acidic residues" evidence="1">
    <location>
        <begin position="90"/>
        <end position="100"/>
    </location>
</feature>
<feature type="compositionally biased region" description="Basic and acidic residues" evidence="1">
    <location>
        <begin position="24"/>
        <end position="49"/>
    </location>
</feature>
<proteinExistence type="predicted"/>
<feature type="compositionally biased region" description="Basic and acidic residues" evidence="1">
    <location>
        <begin position="152"/>
        <end position="167"/>
    </location>
</feature>
<keyword evidence="3" id="KW-1185">Reference proteome</keyword>
<dbReference type="EMBL" id="KQ964428">
    <property type="protein sequence ID" value="KXN74057.1"/>
    <property type="molecule type" value="Genomic_DNA"/>
</dbReference>
<feature type="region of interest" description="Disordered" evidence="1">
    <location>
        <begin position="24"/>
        <end position="100"/>
    </location>
</feature>
<feature type="region of interest" description="Disordered" evidence="1">
    <location>
        <begin position="113"/>
        <end position="195"/>
    </location>
</feature>
<feature type="compositionally biased region" description="Polar residues" evidence="1">
    <location>
        <begin position="182"/>
        <end position="195"/>
    </location>
</feature>
<evidence type="ECO:0000313" key="3">
    <source>
        <dbReference type="Proteomes" id="UP000070444"/>
    </source>
</evidence>
<reference evidence="2 3" key="1">
    <citation type="journal article" date="2015" name="Genome Biol. Evol.">
        <title>Phylogenomic analyses indicate that early fungi evolved digesting cell walls of algal ancestors of land plants.</title>
        <authorList>
            <person name="Chang Y."/>
            <person name="Wang S."/>
            <person name="Sekimoto S."/>
            <person name="Aerts A.L."/>
            <person name="Choi C."/>
            <person name="Clum A."/>
            <person name="LaButti K.M."/>
            <person name="Lindquist E.A."/>
            <person name="Yee Ngan C."/>
            <person name="Ohm R.A."/>
            <person name="Salamov A.A."/>
            <person name="Grigoriev I.V."/>
            <person name="Spatafora J.W."/>
            <person name="Berbee M.L."/>
        </authorList>
    </citation>
    <scope>NUCLEOTIDE SEQUENCE [LARGE SCALE GENOMIC DNA]</scope>
    <source>
        <strain evidence="2 3">NRRL 28638</strain>
    </source>
</reference>